<dbReference type="Pfam" id="PF07219">
    <property type="entry name" value="HemY_N"/>
    <property type="match status" value="1"/>
</dbReference>
<dbReference type="NCBIfam" id="TIGR00540">
    <property type="entry name" value="TPR_hemY_coli"/>
    <property type="match status" value="1"/>
</dbReference>
<evidence type="ECO:0000256" key="6">
    <source>
        <dbReference type="ARBA" id="ARBA00022692"/>
    </source>
</evidence>
<dbReference type="InterPro" id="IPR011990">
    <property type="entry name" value="TPR-like_helical_dom_sf"/>
</dbReference>
<evidence type="ECO:0000256" key="7">
    <source>
        <dbReference type="ARBA" id="ARBA00022989"/>
    </source>
</evidence>
<keyword evidence="6 10" id="KW-0812">Transmembrane</keyword>
<proteinExistence type="predicted"/>
<dbReference type="EMBL" id="JACHGB010000001">
    <property type="protein sequence ID" value="MBB5270662.1"/>
    <property type="molecule type" value="Genomic_DNA"/>
</dbReference>
<dbReference type="Gene3D" id="1.25.40.10">
    <property type="entry name" value="Tetratricopeptide repeat domain"/>
    <property type="match status" value="1"/>
</dbReference>
<dbReference type="GO" id="GO:0042168">
    <property type="term" value="P:heme metabolic process"/>
    <property type="evidence" value="ECO:0007669"/>
    <property type="project" value="InterPro"/>
</dbReference>
<reference evidence="12 13" key="1">
    <citation type="submission" date="2020-08" db="EMBL/GenBank/DDBJ databases">
        <title>Genomic Encyclopedia of Type Strains, Phase IV (KMG-IV): sequencing the most valuable type-strain genomes for metagenomic binning, comparative biology and taxonomic classification.</title>
        <authorList>
            <person name="Goeker M."/>
        </authorList>
    </citation>
    <scope>NUCLEOTIDE SEQUENCE [LARGE SCALE GENOMIC DNA]</scope>
    <source>
        <strain evidence="12 13">DSM 29781</strain>
    </source>
</reference>
<dbReference type="GO" id="GO:0005886">
    <property type="term" value="C:plasma membrane"/>
    <property type="evidence" value="ECO:0007669"/>
    <property type="project" value="UniProtKB-SubCell"/>
</dbReference>
<dbReference type="InterPro" id="IPR010817">
    <property type="entry name" value="HemY_N"/>
</dbReference>
<dbReference type="GO" id="GO:0006779">
    <property type="term" value="P:porphyrin-containing compound biosynthetic process"/>
    <property type="evidence" value="ECO:0007669"/>
    <property type="project" value="UniProtKB-KW"/>
</dbReference>
<accession>A0A7W8HEL2</accession>
<organism evidence="12 13">
    <name type="scientific">Quisquiliibacterium transsilvanicum</name>
    <dbReference type="NCBI Taxonomy" id="1549638"/>
    <lineage>
        <taxon>Bacteria</taxon>
        <taxon>Pseudomonadati</taxon>
        <taxon>Pseudomonadota</taxon>
        <taxon>Betaproteobacteria</taxon>
        <taxon>Burkholderiales</taxon>
        <taxon>Burkholderiaceae</taxon>
        <taxon>Quisquiliibacterium</taxon>
    </lineage>
</organism>
<protein>
    <submittedName>
        <fullName evidence="12">HemY protein</fullName>
    </submittedName>
</protein>
<keyword evidence="4" id="KW-1003">Cell membrane</keyword>
<evidence type="ECO:0000256" key="9">
    <source>
        <dbReference type="ARBA" id="ARBA00023244"/>
    </source>
</evidence>
<evidence type="ECO:0000313" key="12">
    <source>
        <dbReference type="EMBL" id="MBB5270662.1"/>
    </source>
</evidence>
<evidence type="ECO:0000256" key="5">
    <source>
        <dbReference type="ARBA" id="ARBA00022519"/>
    </source>
</evidence>
<keyword evidence="5" id="KW-0997">Cell inner membrane</keyword>
<evidence type="ECO:0000256" key="10">
    <source>
        <dbReference type="SAM" id="Phobius"/>
    </source>
</evidence>
<gene>
    <name evidence="12" type="ORF">HNQ70_000646</name>
</gene>
<dbReference type="InterPro" id="IPR005254">
    <property type="entry name" value="Heme_biosyn_assoc_TPR_pro"/>
</dbReference>
<comment type="pathway">
    <text evidence="3">Porphyrin-containing compound metabolism; protoheme biosynthesis.</text>
</comment>
<dbReference type="AlphaFoldDB" id="A0A7W8HEL2"/>
<evidence type="ECO:0000259" key="11">
    <source>
        <dbReference type="Pfam" id="PF07219"/>
    </source>
</evidence>
<feature type="transmembrane region" description="Helical" evidence="10">
    <location>
        <begin position="40"/>
        <end position="64"/>
    </location>
</feature>
<evidence type="ECO:0000256" key="2">
    <source>
        <dbReference type="ARBA" id="ARBA00004429"/>
    </source>
</evidence>
<keyword evidence="8 10" id="KW-0472">Membrane</keyword>
<evidence type="ECO:0000256" key="1">
    <source>
        <dbReference type="ARBA" id="ARBA00002962"/>
    </source>
</evidence>
<comment type="function">
    <text evidence="1">Involved in a late step of protoheme IX synthesis.</text>
</comment>
<keyword evidence="7 10" id="KW-1133">Transmembrane helix</keyword>
<sequence>MWLLLILSSAVGLALLMRFNHGNVAVLWPPYRVDFSVNLAVLVLVLSFLLFHLLLVALAKALALPSRVRGYRQRRQHEGARMALRDGVLALFEGRFGRAERLAQAARDDDLMAGPAALVAARAAHRMREFDRRDRWLDLAEVDPGSAHAGLMTAAELALEEQDPVRAIAAIERLHGKGLRHIHSLRVALRAYEQSEDWVRVLQVLRQLEKRDALPSAAVRGLRVRACRALFARSAGDAAGVRELWSSLRAAERELPETVESAAAAHAASGDQEAARRLIEQAGAKEFSPMLLPLYAALDAVPARERIQRAEQWRLSHGDDPDLLLALGRMCMAESLWGKAEEYLERSLQARASVAAHVALGELAEALSRPDAAASHFRSAARLADQGQRLASFSRQAAGMRPDATLAG</sequence>
<name>A0A7W8HEL2_9BURK</name>
<comment type="caution">
    <text evidence="12">The sequence shown here is derived from an EMBL/GenBank/DDBJ whole genome shotgun (WGS) entry which is preliminary data.</text>
</comment>
<evidence type="ECO:0000256" key="8">
    <source>
        <dbReference type="ARBA" id="ARBA00023136"/>
    </source>
</evidence>
<keyword evidence="13" id="KW-1185">Reference proteome</keyword>
<dbReference type="RefSeq" id="WP_183964177.1">
    <property type="nucleotide sequence ID" value="NZ_BAABEW010000004.1"/>
</dbReference>
<evidence type="ECO:0000256" key="3">
    <source>
        <dbReference type="ARBA" id="ARBA00004744"/>
    </source>
</evidence>
<dbReference type="UniPathway" id="UPA00252"/>
<feature type="domain" description="HemY N-terminal" evidence="11">
    <location>
        <begin position="22"/>
        <end position="127"/>
    </location>
</feature>
<comment type="subcellular location">
    <subcellularLocation>
        <location evidence="2">Cell inner membrane</location>
        <topology evidence="2">Multi-pass membrane protein</topology>
    </subcellularLocation>
</comment>
<dbReference type="Proteomes" id="UP000532440">
    <property type="component" value="Unassembled WGS sequence"/>
</dbReference>
<evidence type="ECO:0000313" key="13">
    <source>
        <dbReference type="Proteomes" id="UP000532440"/>
    </source>
</evidence>
<evidence type="ECO:0000256" key="4">
    <source>
        <dbReference type="ARBA" id="ARBA00022475"/>
    </source>
</evidence>
<keyword evidence="9" id="KW-0627">Porphyrin biosynthesis</keyword>